<dbReference type="PROSITE" id="PS51257">
    <property type="entry name" value="PROKAR_LIPOPROTEIN"/>
    <property type="match status" value="1"/>
</dbReference>
<comment type="subcellular location">
    <subcellularLocation>
        <location evidence="1">Membrane</location>
        <topology evidence="1">Multi-pass membrane protein</topology>
    </subcellularLocation>
</comment>
<feature type="transmembrane region" description="Helical" evidence="6">
    <location>
        <begin position="20"/>
        <end position="42"/>
    </location>
</feature>
<feature type="domain" description="Rhodopsin" evidence="7">
    <location>
        <begin position="38"/>
        <end position="274"/>
    </location>
</feature>
<evidence type="ECO:0000256" key="6">
    <source>
        <dbReference type="SAM" id="Phobius"/>
    </source>
</evidence>
<dbReference type="OrthoDB" id="3648173at2759"/>
<feature type="transmembrane region" description="Helical" evidence="6">
    <location>
        <begin position="54"/>
        <end position="77"/>
    </location>
</feature>
<evidence type="ECO:0000256" key="1">
    <source>
        <dbReference type="ARBA" id="ARBA00004141"/>
    </source>
</evidence>
<dbReference type="STRING" id="576137.A0A1L7X5G6"/>
<evidence type="ECO:0000256" key="3">
    <source>
        <dbReference type="ARBA" id="ARBA00022989"/>
    </source>
</evidence>
<keyword evidence="4 6" id="KW-0472">Membrane</keyword>
<sequence length="335" mass="36968">MDRPQPDDLPPNAYENRAGMTVAIISACLFVSTVVVSLRFYVRLVIIRKFGVDDWALAVVLVTTMGAAILMAVTTKFGLGGHFYLLSIPEKSKFLKLVWFASMGYGFAVMLMKATVLLQYRRLFPLPKFQRLCNIFLAGVGTWAVAGALGTILICLPIERNWDALAPTGCSERIYFWEAYAILHIITDVLILVMPLPLLKTLPLTTVQKGVLMVVFSLGAFTTTISVIRITTLRASLIGTDTTWTMSTTALWSTAEVSCAIVCVCIPTLRPLVAQRTRSSEVNKLKESKKSRGGLRRPQLYDTDNLETQVVTHSLASEDIESQSNGIKVLLSTKL</sequence>
<dbReference type="Pfam" id="PF20684">
    <property type="entry name" value="Fung_rhodopsin"/>
    <property type="match status" value="1"/>
</dbReference>
<feature type="transmembrane region" description="Helical" evidence="6">
    <location>
        <begin position="250"/>
        <end position="269"/>
    </location>
</feature>
<evidence type="ECO:0000313" key="9">
    <source>
        <dbReference type="Proteomes" id="UP000184330"/>
    </source>
</evidence>
<dbReference type="InterPro" id="IPR049326">
    <property type="entry name" value="Rhodopsin_dom_fungi"/>
</dbReference>
<gene>
    <name evidence="8" type="ORF">PAC_10158</name>
</gene>
<evidence type="ECO:0000259" key="7">
    <source>
        <dbReference type="Pfam" id="PF20684"/>
    </source>
</evidence>
<dbReference type="EMBL" id="FJOG01000015">
    <property type="protein sequence ID" value="CZR60262.1"/>
    <property type="molecule type" value="Genomic_DNA"/>
</dbReference>
<evidence type="ECO:0000256" key="5">
    <source>
        <dbReference type="ARBA" id="ARBA00038359"/>
    </source>
</evidence>
<dbReference type="GO" id="GO:0016020">
    <property type="term" value="C:membrane"/>
    <property type="evidence" value="ECO:0007669"/>
    <property type="project" value="UniProtKB-SubCell"/>
</dbReference>
<evidence type="ECO:0000313" key="8">
    <source>
        <dbReference type="EMBL" id="CZR60262.1"/>
    </source>
</evidence>
<feature type="transmembrane region" description="Helical" evidence="6">
    <location>
        <begin position="174"/>
        <end position="199"/>
    </location>
</feature>
<organism evidence="8 9">
    <name type="scientific">Phialocephala subalpina</name>
    <dbReference type="NCBI Taxonomy" id="576137"/>
    <lineage>
        <taxon>Eukaryota</taxon>
        <taxon>Fungi</taxon>
        <taxon>Dikarya</taxon>
        <taxon>Ascomycota</taxon>
        <taxon>Pezizomycotina</taxon>
        <taxon>Leotiomycetes</taxon>
        <taxon>Helotiales</taxon>
        <taxon>Mollisiaceae</taxon>
        <taxon>Phialocephala</taxon>
        <taxon>Phialocephala fortinii species complex</taxon>
    </lineage>
</organism>
<protein>
    <recommendedName>
        <fullName evidence="7">Rhodopsin domain-containing protein</fullName>
    </recommendedName>
</protein>
<name>A0A1L7X5G6_9HELO</name>
<keyword evidence="3 6" id="KW-1133">Transmembrane helix</keyword>
<evidence type="ECO:0000256" key="2">
    <source>
        <dbReference type="ARBA" id="ARBA00022692"/>
    </source>
</evidence>
<reference evidence="8 9" key="1">
    <citation type="submission" date="2016-03" db="EMBL/GenBank/DDBJ databases">
        <authorList>
            <person name="Ploux O."/>
        </authorList>
    </citation>
    <scope>NUCLEOTIDE SEQUENCE [LARGE SCALE GENOMIC DNA]</scope>
    <source>
        <strain evidence="8 9">UAMH 11012</strain>
    </source>
</reference>
<evidence type="ECO:0000256" key="4">
    <source>
        <dbReference type="ARBA" id="ARBA00023136"/>
    </source>
</evidence>
<dbReference type="InterPro" id="IPR052337">
    <property type="entry name" value="SAT4-like"/>
</dbReference>
<accession>A0A1L7X5G6</accession>
<keyword evidence="2 6" id="KW-0812">Transmembrane</keyword>
<feature type="transmembrane region" description="Helical" evidence="6">
    <location>
        <begin position="132"/>
        <end position="154"/>
    </location>
</feature>
<dbReference type="PANTHER" id="PTHR33048:SF47">
    <property type="entry name" value="INTEGRAL MEMBRANE PROTEIN-RELATED"/>
    <property type="match status" value="1"/>
</dbReference>
<feature type="transmembrane region" description="Helical" evidence="6">
    <location>
        <begin position="97"/>
        <end position="120"/>
    </location>
</feature>
<proteinExistence type="inferred from homology"/>
<dbReference type="AlphaFoldDB" id="A0A1L7X5G6"/>
<dbReference type="Proteomes" id="UP000184330">
    <property type="component" value="Unassembled WGS sequence"/>
</dbReference>
<dbReference type="PANTHER" id="PTHR33048">
    <property type="entry name" value="PTH11-LIKE INTEGRAL MEMBRANE PROTEIN (AFU_ORTHOLOGUE AFUA_5G11245)"/>
    <property type="match status" value="1"/>
</dbReference>
<comment type="similarity">
    <text evidence="5">Belongs to the SAT4 family.</text>
</comment>
<keyword evidence="9" id="KW-1185">Reference proteome</keyword>
<feature type="transmembrane region" description="Helical" evidence="6">
    <location>
        <begin position="211"/>
        <end position="230"/>
    </location>
</feature>